<dbReference type="RefSeq" id="XP_002288058.1">
    <property type="nucleotide sequence ID" value="XM_002288022.1"/>
</dbReference>
<sequence>MSSSAKPPQHQFPIPYQVDFTVESKGKHVDATKRKITWKFGFAHPPAVFPHLFDKDENYIGHQEEEGAIVAAAADSSGSQLRKVGVDCRGREHEIVLVWSLLTGKAHLYVDNKELFRTYPPPDEIFNPFSAQFHKSFTLPDSKYNGHHRISIDCYARTPLGAKNMVVDSAGGRFRQYEFTVDGLSFFAFPAMFELGTTKMWGKVEKWGLKRLESIESGEGFSSSSHEMDRAGRLQDEYYFDKAKKKQSKKYGGGEDRYGQSISKQEYRAMNPRSENDEERMTRIALEASLRDLDNQRQTIGIKDHSPVKRSTHQGSRRNVKSEGGTPQLAVVGEDENLIDFGDDSMNNLARGVSQIAFAAQNNSSDVSVLGDDDATTASFMVKTTPMQSTGQQQPYYSQQSGQYYQQPMQHQPTMQTQYQDPTFAYAPSTPRGGGFNDAASFAYAPPPTWDDYNNAFGGGMSMNGSVAGGSVMQSPASTVGMSSPINSALVPVPQQQQYGGQYYSANVPQQNAHAQWQSQSYGAPPQQYQQQQPAPPTHGNVLKSSNMFDPLRSDPFAS</sequence>
<proteinExistence type="predicted"/>
<dbReference type="Proteomes" id="UP000001449">
    <property type="component" value="Chromosome 2"/>
</dbReference>
<dbReference type="PaxDb" id="35128-Thaps2922"/>
<feature type="region of interest" description="Disordered" evidence="1">
    <location>
        <begin position="511"/>
        <end position="559"/>
    </location>
</feature>
<keyword evidence="3" id="KW-1185">Reference proteome</keyword>
<feature type="compositionally biased region" description="Basic residues" evidence="1">
    <location>
        <begin position="308"/>
        <end position="319"/>
    </location>
</feature>
<dbReference type="OMA" id="CRGREHE"/>
<dbReference type="EMBL" id="CM000639">
    <property type="protein sequence ID" value="EED95501.1"/>
    <property type="molecule type" value="Genomic_DNA"/>
</dbReference>
<dbReference type="AlphaFoldDB" id="B8BVQ8"/>
<dbReference type="InParanoid" id="B8BVQ8"/>
<dbReference type="KEGG" id="tps:THAPSDRAFT_2922"/>
<dbReference type="HOGENOM" id="CLU_487943_0_0_1"/>
<evidence type="ECO:0000313" key="2">
    <source>
        <dbReference type="EMBL" id="EED95501.1"/>
    </source>
</evidence>
<accession>B8BVQ8</accession>
<dbReference type="GeneID" id="7450440"/>
<gene>
    <name evidence="2" type="ORF">THAPSDRAFT_2922</name>
</gene>
<feature type="region of interest" description="Disordered" evidence="1">
    <location>
        <begin position="304"/>
        <end position="327"/>
    </location>
</feature>
<reference evidence="2 3" key="2">
    <citation type="journal article" date="2008" name="Nature">
        <title>The Phaeodactylum genome reveals the evolutionary history of diatom genomes.</title>
        <authorList>
            <person name="Bowler C."/>
            <person name="Allen A.E."/>
            <person name="Badger J.H."/>
            <person name="Grimwood J."/>
            <person name="Jabbari K."/>
            <person name="Kuo A."/>
            <person name="Maheswari U."/>
            <person name="Martens C."/>
            <person name="Maumus F."/>
            <person name="Otillar R.P."/>
            <person name="Rayko E."/>
            <person name="Salamov A."/>
            <person name="Vandepoele K."/>
            <person name="Beszteri B."/>
            <person name="Gruber A."/>
            <person name="Heijde M."/>
            <person name="Katinka M."/>
            <person name="Mock T."/>
            <person name="Valentin K."/>
            <person name="Verret F."/>
            <person name="Berges J.A."/>
            <person name="Brownlee C."/>
            <person name="Cadoret J.P."/>
            <person name="Chiovitti A."/>
            <person name="Choi C.J."/>
            <person name="Coesel S."/>
            <person name="De Martino A."/>
            <person name="Detter J.C."/>
            <person name="Durkin C."/>
            <person name="Falciatore A."/>
            <person name="Fournet J."/>
            <person name="Haruta M."/>
            <person name="Huysman M.J."/>
            <person name="Jenkins B.D."/>
            <person name="Jiroutova K."/>
            <person name="Jorgensen R.E."/>
            <person name="Joubert Y."/>
            <person name="Kaplan A."/>
            <person name="Kroger N."/>
            <person name="Kroth P.G."/>
            <person name="La Roche J."/>
            <person name="Lindquist E."/>
            <person name="Lommer M."/>
            <person name="Martin-Jezequel V."/>
            <person name="Lopez P.J."/>
            <person name="Lucas S."/>
            <person name="Mangogna M."/>
            <person name="McGinnis K."/>
            <person name="Medlin L.K."/>
            <person name="Montsant A."/>
            <person name="Oudot-Le Secq M.P."/>
            <person name="Napoli C."/>
            <person name="Obornik M."/>
            <person name="Parker M.S."/>
            <person name="Petit J.L."/>
            <person name="Porcel B.M."/>
            <person name="Poulsen N."/>
            <person name="Robison M."/>
            <person name="Rychlewski L."/>
            <person name="Rynearson T.A."/>
            <person name="Schmutz J."/>
            <person name="Shapiro H."/>
            <person name="Siaut M."/>
            <person name="Stanley M."/>
            <person name="Sussman M.R."/>
            <person name="Taylor A.R."/>
            <person name="Vardi A."/>
            <person name="von Dassow P."/>
            <person name="Vyverman W."/>
            <person name="Willis A."/>
            <person name="Wyrwicz L.S."/>
            <person name="Rokhsar D.S."/>
            <person name="Weissenbach J."/>
            <person name="Armbrust E.V."/>
            <person name="Green B.R."/>
            <person name="Van de Peer Y."/>
            <person name="Grigoriev I.V."/>
        </authorList>
    </citation>
    <scope>NUCLEOTIDE SEQUENCE [LARGE SCALE GENOMIC DNA]</scope>
    <source>
        <strain evidence="2 3">CCMP1335</strain>
    </source>
</reference>
<protein>
    <submittedName>
        <fullName evidence="2">Uncharacterized protein</fullName>
    </submittedName>
</protein>
<organism evidence="2 3">
    <name type="scientific">Thalassiosira pseudonana</name>
    <name type="common">Marine diatom</name>
    <name type="synonym">Cyclotella nana</name>
    <dbReference type="NCBI Taxonomy" id="35128"/>
    <lineage>
        <taxon>Eukaryota</taxon>
        <taxon>Sar</taxon>
        <taxon>Stramenopiles</taxon>
        <taxon>Ochrophyta</taxon>
        <taxon>Bacillariophyta</taxon>
        <taxon>Coscinodiscophyceae</taxon>
        <taxon>Thalassiosirophycidae</taxon>
        <taxon>Thalassiosirales</taxon>
        <taxon>Thalassiosiraceae</taxon>
        <taxon>Thalassiosira</taxon>
    </lineage>
</organism>
<feature type="region of interest" description="Disordered" evidence="1">
    <location>
        <begin position="249"/>
        <end position="279"/>
    </location>
</feature>
<evidence type="ECO:0000313" key="3">
    <source>
        <dbReference type="Proteomes" id="UP000001449"/>
    </source>
</evidence>
<dbReference type="eggNOG" id="ENOG502QXTX">
    <property type="taxonomic scope" value="Eukaryota"/>
</dbReference>
<feature type="compositionally biased region" description="Low complexity" evidence="1">
    <location>
        <begin position="518"/>
        <end position="533"/>
    </location>
</feature>
<name>B8BVQ8_THAPS</name>
<evidence type="ECO:0000256" key="1">
    <source>
        <dbReference type="SAM" id="MobiDB-lite"/>
    </source>
</evidence>
<reference evidence="2 3" key="1">
    <citation type="journal article" date="2004" name="Science">
        <title>The genome of the diatom Thalassiosira pseudonana: ecology, evolution, and metabolism.</title>
        <authorList>
            <person name="Armbrust E.V."/>
            <person name="Berges J.A."/>
            <person name="Bowler C."/>
            <person name="Green B.R."/>
            <person name="Martinez D."/>
            <person name="Putnam N.H."/>
            <person name="Zhou S."/>
            <person name="Allen A.E."/>
            <person name="Apt K.E."/>
            <person name="Bechner M."/>
            <person name="Brzezinski M.A."/>
            <person name="Chaal B.K."/>
            <person name="Chiovitti A."/>
            <person name="Davis A.K."/>
            <person name="Demarest M.S."/>
            <person name="Detter J.C."/>
            <person name="Glavina T."/>
            <person name="Goodstein D."/>
            <person name="Hadi M.Z."/>
            <person name="Hellsten U."/>
            <person name="Hildebrand M."/>
            <person name="Jenkins B.D."/>
            <person name="Jurka J."/>
            <person name="Kapitonov V.V."/>
            <person name="Kroger N."/>
            <person name="Lau W.W."/>
            <person name="Lane T.W."/>
            <person name="Larimer F.W."/>
            <person name="Lippmeier J.C."/>
            <person name="Lucas S."/>
            <person name="Medina M."/>
            <person name="Montsant A."/>
            <person name="Obornik M."/>
            <person name="Parker M.S."/>
            <person name="Palenik B."/>
            <person name="Pazour G.J."/>
            <person name="Richardson P.M."/>
            <person name="Rynearson T.A."/>
            <person name="Saito M.A."/>
            <person name="Schwartz D.C."/>
            <person name="Thamatrakoln K."/>
            <person name="Valentin K."/>
            <person name="Vardi A."/>
            <person name="Wilkerson F.P."/>
            <person name="Rokhsar D.S."/>
        </authorList>
    </citation>
    <scope>NUCLEOTIDE SEQUENCE [LARGE SCALE GENOMIC DNA]</scope>
    <source>
        <strain evidence="2 3">CCMP1335</strain>
    </source>
</reference>